<evidence type="ECO:0000313" key="12">
    <source>
        <dbReference type="Proteomes" id="UP000204663"/>
    </source>
</evidence>
<evidence type="ECO:0000313" key="2">
    <source>
        <dbReference type="EMBL" id="ABM45850.1"/>
    </source>
</evidence>
<reference evidence="7" key="9">
    <citation type="submission" date="2019-02" db="EMBL/GenBank/DDBJ databases">
        <title>Genetic diversity of Spodoptera frugiperda multiple nucleopolyhedovirus and pathogenicity against corn- and rice-strain S. frugiperda larvae.</title>
        <authorList>
            <person name="Harrison R.L."/>
            <person name="Rowley D.L."/>
            <person name="Popham H.J."/>
        </authorList>
    </citation>
    <scope>NUCLEOTIDE SEQUENCE</scope>
    <source>
        <strain evidence="9">IIBBL BCIPV 1197</strain>
        <strain evidence="7">IIBBL BCIPV 281</strain>
        <strain evidence="8">IIBBL BCIPV 459</strain>
    </source>
</reference>
<reference evidence="3" key="3">
    <citation type="journal article" date="2008" name="J. Gen. Virol.">
        <title>Analysis of the genome of Spodoptera frugiperda nucleopolyhedrovirus (SfMNPV-19) and of the high genomic heterogeneity in group II nucleopolyhedroviruses.</title>
        <authorList>
            <person name="Wolff J.L."/>
            <person name="Valicente F.H."/>
            <person name="Martins R."/>
            <person name="Oliveira J.V."/>
            <person name="Zanotto P.M."/>
        </authorList>
    </citation>
    <scope>NUCLEOTIDE SEQUENCE</scope>
    <source>
        <strain evidence="3">19</strain>
    </source>
</reference>
<reference evidence="2 12" key="2">
    <citation type="journal article" date="2008" name="J. Gen. Virol.">
        <title>Genomic sequence analysis of a fast-killing isolate of Spodoptera frugiperda multiple nucleopolyhedrovirus.</title>
        <authorList>
            <person name="Harrison R.L."/>
            <person name="Puttler B."/>
            <person name="Popham H.J."/>
        </authorList>
    </citation>
    <scope>NUCLEOTIDE SEQUENCE [LARGE SCALE GENOMIC DNA]</scope>
    <source>
        <strain evidence="2">3AP2</strain>
    </source>
</reference>
<dbReference type="EMBL" id="HM595733">
    <property type="protein sequence ID" value="ADV91372.1"/>
    <property type="molecule type" value="Genomic_DNA"/>
</dbReference>
<reference evidence="2" key="4">
    <citation type="submission" date="2009-09" db="EMBL/GenBank/DDBJ databases">
        <authorList>
            <person name="Harrison R.L."/>
            <person name="Puttler B."/>
            <person name="Popham H.J."/>
        </authorList>
    </citation>
    <scope>NUCLEOTIDE SEQUENCE</scope>
    <source>
        <strain evidence="2">3AP2</strain>
    </source>
</reference>
<evidence type="ECO:0000313" key="4">
    <source>
        <dbReference type="EMBL" id="ADV91372.1"/>
    </source>
</evidence>
<feature type="transmembrane region" description="Helical" evidence="1">
    <location>
        <begin position="23"/>
        <end position="41"/>
    </location>
</feature>
<reference evidence="5" key="6">
    <citation type="journal article" date="2012" name="J. Invertebr. Pathol.">
        <title>Analysis of a naturally-occurring deletion mutant of Spodoptera frugiperda multiple nucleopolyhedrovirus reveals sf58 as a new per os infectivity factor of lepidopteran-infecting baculoviruses.</title>
        <authorList>
            <person name="Simon O."/>
            <person name="Palma L."/>
            <person name="Williams T."/>
            <person name="Lopez-Ferber M."/>
            <person name="Caballero P."/>
        </authorList>
    </citation>
    <scope>NUCLEOTIDE SEQUENCE</scope>
    <source>
        <strain evidence="5">Nicaraguan</strain>
    </source>
</reference>
<reference evidence="11" key="11">
    <citation type="submission" date="2021-05" db="EMBL/GenBank/DDBJ databases">
        <title>Genome sequence of the Spodoptera frugiperda multiple nucleopolyhedrovirus (SfMNPV) isolated from the fall armyworm, Spodoptera frugiperda, in Nigeria, Africa.</title>
        <authorList>
            <person name="Wennmann J.T."/>
            <person name="Tepa-Yotto G.T."/>
            <person name="Jehle J.A."/>
            <person name="Goergen G."/>
        </authorList>
    </citation>
    <scope>NUCLEOTIDE SEQUENCE</scope>
    <source>
        <strain evidence="11">KA1</strain>
    </source>
</reference>
<evidence type="ECO:0000313" key="10">
    <source>
        <dbReference type="EMBL" id="QRN46253.1"/>
    </source>
</evidence>
<reference evidence="3" key="1">
    <citation type="submission" date="2007-10" db="EMBL/GenBank/DDBJ databases">
        <authorList>
            <person name="Wolff J.L.C."/>
            <person name="Valicente F.H."/>
            <person name="Oliveira J.V.C."/>
            <person name="Zanotto P.M.A."/>
        </authorList>
    </citation>
    <scope>NUCLEOTIDE SEQUENCE</scope>
    <source>
        <strain evidence="3">19</strain>
    </source>
</reference>
<evidence type="ECO:0000313" key="7">
    <source>
        <dbReference type="EMBL" id="QED40053.1"/>
    </source>
</evidence>
<reference evidence="10" key="10">
    <citation type="journal article" date="2021" name="Infect. Genet. Evol.">
        <title>Genomic diversity in a population of Spodoptera frugiperda nucleopolyhedrovirus.</title>
        <authorList>
            <person name="Masson T."/>
            <person name="Fabre M.L."/>
            <person name="Pidre M.L."/>
            <person name="Niz J.M."/>
            <person name="Berretta M.F."/>
            <person name="Romanowski V."/>
            <person name="Ferrelli M.L."/>
        </authorList>
    </citation>
    <scope>NUCLEOTIDE SEQUENCE</scope>
    <source>
        <strain evidence="10">ARG-M</strain>
    </source>
</reference>
<evidence type="ECO:0000313" key="11">
    <source>
        <dbReference type="EMBL" id="QWS70920.1"/>
    </source>
</evidence>
<dbReference type="EMBL" id="EU258200">
    <property type="protein sequence ID" value="ACA02696.1"/>
    <property type="molecule type" value="Genomic_DNA"/>
</dbReference>
<dbReference type="GO" id="GO:0019031">
    <property type="term" value="C:viral envelope"/>
    <property type="evidence" value="ECO:0007669"/>
    <property type="project" value="InterPro"/>
</dbReference>
<accession>A1YJD0</accession>
<keyword evidence="1" id="KW-0812">Transmembrane</keyword>
<dbReference type="Proteomes" id="UP000204663">
    <property type="component" value="Segment"/>
</dbReference>
<evidence type="ECO:0000313" key="9">
    <source>
        <dbReference type="EMBL" id="QED40339.1"/>
    </source>
</evidence>
<dbReference type="InterPro" id="IPR019655">
    <property type="entry name" value="Baculo_ODV-E18"/>
</dbReference>
<dbReference type="KEGG" id="vg:5176126"/>
<organismHost>
    <name type="scientific">Lepidoptera</name>
    <name type="common">moths &amp; butterflies</name>
    <dbReference type="NCBI Taxonomy" id="7088"/>
</organismHost>
<dbReference type="EMBL" id="MW162628">
    <property type="protein sequence ID" value="QRN46253.1"/>
    <property type="molecule type" value="Genomic_DNA"/>
</dbReference>
<reference evidence="6" key="7">
    <citation type="submission" date="2013-11" db="EMBL/GenBank/DDBJ databases">
        <authorList>
            <person name="Hoang H.T."/>
            <person name="Killian M.L."/>
            <person name="Madson D.M."/>
            <person name="Arruda P.H.E."/>
            <person name="Sun D."/>
            <person name="Schwartz K.J."/>
            <person name="Yoon K."/>
        </authorList>
    </citation>
    <scope>NUCLEOTIDE SEQUENCE</scope>
    <source>
        <strain evidence="6">Colombian</strain>
    </source>
</reference>
<reference evidence="6" key="8">
    <citation type="journal article" date="2015" name="BMC Genomics">
        <title>Evidence of recent interspecies horizontal gene transfer regarding nucleopolyhedrovirus infection of Spodoptera frugiperda.</title>
        <authorList>
            <person name="Barrera G.P."/>
            <person name="Belaich M.N."/>
            <person name="Patarroyo M.A."/>
            <person name="Villamizar L.F."/>
            <person name="Ghiringhelli P.D."/>
        </authorList>
    </citation>
    <scope>NUCLEOTIDE SEQUENCE</scope>
    <source>
        <strain evidence="6">Colombian</strain>
    </source>
</reference>
<reference evidence="4" key="5">
    <citation type="journal article" date="2011" name="J. Invertebr. Pathol.">
        <title>Sequence comparison between three geographically distinct Spodoptera frugiperda multiple nucleopolyhedrovirus isolates: Detecting positively selected genes.</title>
        <authorList>
            <person name="Simon O."/>
            <person name="Palma L."/>
            <person name="Beperet I."/>
            <person name="Munoz D."/>
            <person name="Lopez-Ferber M."/>
            <person name="Caballero P."/>
            <person name="Williams T."/>
        </authorList>
    </citation>
    <scope>NUCLEOTIDE SEQUENCE</scope>
    <source>
        <strain evidence="4">Nicaraguan</strain>
    </source>
</reference>
<evidence type="ECO:0000313" key="8">
    <source>
        <dbReference type="EMBL" id="QED40198.1"/>
    </source>
</evidence>
<organism evidence="2 12">
    <name type="scientific">Spodoptera frugiperda nuclear polyhedrosis virus</name>
    <name type="common">SfNPV</name>
    <dbReference type="NCBI Taxonomy" id="10455"/>
    <lineage>
        <taxon>Viruses</taxon>
        <taxon>Viruses incertae sedis</taxon>
        <taxon>Naldaviricetes</taxon>
        <taxon>Lefavirales</taxon>
        <taxon>Baculoviridae</taxon>
        <taxon>Alphabaculovirus</taxon>
        <taxon>Alphabaculovirus spofrugiperdae</taxon>
    </lineage>
</organism>
<sequence length="81" mass="8530">MDINRAPSTSGGGFSLNSVNTNTMMTILIGLVIIILIILLFQSSSQPGGSGSSPATAAYMNPLNATMRTNPFVNTPQRNML</sequence>
<keyword evidence="1" id="KW-1133">Transmembrane helix</keyword>
<dbReference type="RefSeq" id="YP_001036432.1">
    <property type="nucleotide sequence ID" value="NC_009011.2"/>
</dbReference>
<dbReference type="EMBL" id="MZ292981">
    <property type="protein sequence ID" value="QWS70920.1"/>
    <property type="molecule type" value="Genomic_DNA"/>
</dbReference>
<evidence type="ECO:0000313" key="5">
    <source>
        <dbReference type="EMBL" id="AFH59083.1"/>
    </source>
</evidence>
<gene>
    <name evidence="11" type="primary">odv-e18</name>
    <name evidence="6" type="synonym">ODV-E18</name>
    <name evidence="4" type="ORF">Sf140</name>
</gene>
<keyword evidence="12" id="KW-1185">Reference proteome</keyword>
<protein>
    <submittedName>
        <fullName evidence="2 4">ODV-E18</fullName>
    </submittedName>
    <submittedName>
        <fullName evidence="6">Occlusion derived virus E18 protein</fullName>
    </submittedName>
</protein>
<dbReference type="EMBL" id="MK503925">
    <property type="protein sequence ID" value="QED40339.1"/>
    <property type="molecule type" value="Genomic_DNA"/>
</dbReference>
<dbReference type="EMBL" id="EF035042">
    <property type="protein sequence ID" value="ABM45850.1"/>
    <property type="molecule type" value="Genomic_DNA"/>
</dbReference>
<proteinExistence type="predicted"/>
<dbReference type="EMBL" id="MK503924">
    <property type="protein sequence ID" value="QED40198.1"/>
    <property type="molecule type" value="Genomic_DNA"/>
</dbReference>
<dbReference type="Pfam" id="PF10717">
    <property type="entry name" value="ODV-E18"/>
    <property type="match status" value="1"/>
</dbReference>
<dbReference type="EMBL" id="JF899325">
    <property type="protein sequence ID" value="AFH59083.1"/>
    <property type="molecule type" value="Genomic_DNA"/>
</dbReference>
<name>A1YJD0_NPVSF</name>
<evidence type="ECO:0000313" key="3">
    <source>
        <dbReference type="EMBL" id="ACA02696.1"/>
    </source>
</evidence>
<evidence type="ECO:0000256" key="1">
    <source>
        <dbReference type="SAM" id="Phobius"/>
    </source>
</evidence>
<dbReference type="EMBL" id="KF891883">
    <property type="protein sequence ID" value="AIW01551.1"/>
    <property type="molecule type" value="Genomic_DNA"/>
</dbReference>
<keyword evidence="1" id="KW-0472">Membrane</keyword>
<evidence type="ECO:0000313" key="6">
    <source>
        <dbReference type="EMBL" id="AIW01551.1"/>
    </source>
</evidence>
<dbReference type="EMBL" id="MK503923">
    <property type="protein sequence ID" value="QED40053.1"/>
    <property type="molecule type" value="Genomic_DNA"/>
</dbReference>